<name>A0A2W5C795_9SPHN</name>
<accession>A0A2W5C795</accession>
<evidence type="ECO:0000313" key="1">
    <source>
        <dbReference type="EMBL" id="PZO90148.1"/>
    </source>
</evidence>
<dbReference type="InterPro" id="IPR011664">
    <property type="entry name" value="Abi_system_AbiD/AbiF-like"/>
</dbReference>
<gene>
    <name evidence="1" type="ORF">DI623_07825</name>
</gene>
<reference evidence="1 2" key="1">
    <citation type="submission" date="2017-08" db="EMBL/GenBank/DDBJ databases">
        <title>Infants hospitalized years apart are colonized by the same room-sourced microbial strains.</title>
        <authorList>
            <person name="Brooks B."/>
            <person name="Olm M.R."/>
            <person name="Firek B.A."/>
            <person name="Baker R."/>
            <person name="Thomas B.C."/>
            <person name="Morowitz M.J."/>
            <person name="Banfield J.F."/>
        </authorList>
    </citation>
    <scope>NUCLEOTIDE SEQUENCE [LARGE SCALE GENOMIC DNA]</scope>
    <source>
        <strain evidence="1">S2_018_000_R2_101</strain>
    </source>
</reference>
<dbReference type="AlphaFoldDB" id="A0A2W5C795"/>
<proteinExistence type="predicted"/>
<comment type="caution">
    <text evidence="1">The sequence shown here is derived from an EMBL/GenBank/DDBJ whole genome shotgun (WGS) entry which is preliminary data.</text>
</comment>
<dbReference type="EMBL" id="QFNN01000035">
    <property type="protein sequence ID" value="PZO90148.1"/>
    <property type="molecule type" value="Genomic_DNA"/>
</dbReference>
<keyword evidence="1" id="KW-0238">DNA-binding</keyword>
<sequence length="304" mass="34554">MSRPFTKPAMTFAQQIDHLSAEGMVFPDADRAEHWLRHVSYYRLSAYWLPFERPKGHTGFRFAAGTSFDTIIALYEFDRRLRLLVLDAIERVEVALRGSWAYALAHNGGPHGYLSASLYDDRRIFHDNLARLAREVGTSPETYIDHYRRNYDDPAMPPVWMVAEMMSFGQLSRWYSSLASRSLRNEIAKPLGLPEAVLVPLLKHLSTVRNSCAHHARLWNRGFLIRMKLPMKPASLVATLQPLAGSGPALLYNTLVLVRYLLAHVDPSSSWRQELTALLATHPTNDLAAMGFPTGWATRPLWLQ</sequence>
<protein>
    <submittedName>
        <fullName evidence="1">DNA-binding protein</fullName>
    </submittedName>
</protein>
<dbReference type="Proteomes" id="UP000249066">
    <property type="component" value="Unassembled WGS sequence"/>
</dbReference>
<organism evidence="1 2">
    <name type="scientific">Sphingomonas sanxanigenens</name>
    <dbReference type="NCBI Taxonomy" id="397260"/>
    <lineage>
        <taxon>Bacteria</taxon>
        <taxon>Pseudomonadati</taxon>
        <taxon>Pseudomonadota</taxon>
        <taxon>Alphaproteobacteria</taxon>
        <taxon>Sphingomonadales</taxon>
        <taxon>Sphingomonadaceae</taxon>
        <taxon>Sphingomonas</taxon>
    </lineage>
</organism>
<dbReference type="Pfam" id="PF07751">
    <property type="entry name" value="Abi_2"/>
    <property type="match status" value="1"/>
</dbReference>
<dbReference type="GO" id="GO:0003677">
    <property type="term" value="F:DNA binding"/>
    <property type="evidence" value="ECO:0007669"/>
    <property type="project" value="UniProtKB-KW"/>
</dbReference>
<evidence type="ECO:0000313" key="2">
    <source>
        <dbReference type="Proteomes" id="UP000249066"/>
    </source>
</evidence>